<protein>
    <submittedName>
        <fullName evidence="1">Uncharacterized protein</fullName>
    </submittedName>
</protein>
<name>A0ABN8SIJ2_9CNID</name>
<accession>A0ABN8SIJ2</accession>
<gene>
    <name evidence="1" type="ORF">PEVE_00021949</name>
</gene>
<sequence length="157" mass="18374">MKKWLTNSQFLQEARALRQTPSSRPQALVGEHSQIQTQLTPESHHPQANHHINIYYAPIEKVLSKLELRFSGNDQEILCALENICHSETPDKENFSRVAKFYKINGEILEAEEKMCASFRRVRGLGYVTVQKCWRQCTRMMYSICFQCFLMLYISLE</sequence>
<organism evidence="1 2">
    <name type="scientific">Porites evermanni</name>
    <dbReference type="NCBI Taxonomy" id="104178"/>
    <lineage>
        <taxon>Eukaryota</taxon>
        <taxon>Metazoa</taxon>
        <taxon>Cnidaria</taxon>
        <taxon>Anthozoa</taxon>
        <taxon>Hexacorallia</taxon>
        <taxon>Scleractinia</taxon>
        <taxon>Fungiina</taxon>
        <taxon>Poritidae</taxon>
        <taxon>Porites</taxon>
    </lineage>
</organism>
<evidence type="ECO:0000313" key="2">
    <source>
        <dbReference type="Proteomes" id="UP001159427"/>
    </source>
</evidence>
<reference evidence="1 2" key="1">
    <citation type="submission" date="2022-05" db="EMBL/GenBank/DDBJ databases">
        <authorList>
            <consortium name="Genoscope - CEA"/>
            <person name="William W."/>
        </authorList>
    </citation>
    <scope>NUCLEOTIDE SEQUENCE [LARGE SCALE GENOMIC DNA]</scope>
</reference>
<comment type="caution">
    <text evidence="1">The sequence shown here is derived from an EMBL/GenBank/DDBJ whole genome shotgun (WGS) entry which is preliminary data.</text>
</comment>
<dbReference type="Proteomes" id="UP001159427">
    <property type="component" value="Unassembled WGS sequence"/>
</dbReference>
<keyword evidence="2" id="KW-1185">Reference proteome</keyword>
<proteinExistence type="predicted"/>
<dbReference type="EMBL" id="CALNXI010002933">
    <property type="protein sequence ID" value="CAH3191479.1"/>
    <property type="molecule type" value="Genomic_DNA"/>
</dbReference>
<evidence type="ECO:0000313" key="1">
    <source>
        <dbReference type="EMBL" id="CAH3191479.1"/>
    </source>
</evidence>